<proteinExistence type="predicted"/>
<evidence type="ECO:0000256" key="5">
    <source>
        <dbReference type="SAM" id="MobiDB-lite"/>
    </source>
</evidence>
<evidence type="ECO:0000313" key="8">
    <source>
        <dbReference type="Proteomes" id="UP000012073"/>
    </source>
</evidence>
<dbReference type="STRING" id="2769.R7QBY7"/>
<keyword evidence="3" id="KW-0862">Zinc</keyword>
<keyword evidence="8" id="KW-1185">Reference proteome</keyword>
<evidence type="ECO:0000256" key="2">
    <source>
        <dbReference type="ARBA" id="ARBA00022771"/>
    </source>
</evidence>
<evidence type="ECO:0000256" key="1">
    <source>
        <dbReference type="ARBA" id="ARBA00022723"/>
    </source>
</evidence>
<dbReference type="GeneID" id="17323107"/>
<evidence type="ECO:0000313" key="7">
    <source>
        <dbReference type="EMBL" id="CDF35579.1"/>
    </source>
</evidence>
<dbReference type="OrthoDB" id="8062037at2759"/>
<dbReference type="Gene3D" id="3.30.40.10">
    <property type="entry name" value="Zinc/RING finger domain, C3HC4 (zinc finger)"/>
    <property type="match status" value="1"/>
</dbReference>
<dbReference type="Gramene" id="CDF35579">
    <property type="protein sequence ID" value="CDF35579"/>
    <property type="gene ID" value="CHC_T00004102001"/>
</dbReference>
<sequence>MTVQNAYYISAPRRPVRHFHLTTELEPEFGWGVHTVRLNSDPRAQRFEYAASDDQIEALPAFVMEKGETRSVQRIFADMGVPEHEKMAAAEEDGDGAADGLTECAICLSDFEAGDEITLLPCGHFFHLTGCVREWLRDHARTCPTCRADICNRSTGSSDGLGSHSATVATSEEIS</sequence>
<organism evidence="7 8">
    <name type="scientific">Chondrus crispus</name>
    <name type="common">Carrageen Irish moss</name>
    <name type="synonym">Polymorpha crispa</name>
    <dbReference type="NCBI Taxonomy" id="2769"/>
    <lineage>
        <taxon>Eukaryota</taxon>
        <taxon>Rhodophyta</taxon>
        <taxon>Florideophyceae</taxon>
        <taxon>Rhodymeniophycidae</taxon>
        <taxon>Gigartinales</taxon>
        <taxon>Gigartinaceae</taxon>
        <taxon>Chondrus</taxon>
    </lineage>
</organism>
<dbReference type="RefSeq" id="XP_005715398.1">
    <property type="nucleotide sequence ID" value="XM_005715341.1"/>
</dbReference>
<keyword evidence="2 4" id="KW-0863">Zinc-finger</keyword>
<dbReference type="PANTHER" id="PTHR45798:SF97">
    <property type="entry name" value="ALCOHOL-SENSITIVE RING FINGER PROTEIN 1"/>
    <property type="match status" value="1"/>
</dbReference>
<feature type="region of interest" description="Disordered" evidence="5">
    <location>
        <begin position="156"/>
        <end position="175"/>
    </location>
</feature>
<dbReference type="CDD" id="cd16454">
    <property type="entry name" value="RING-H2_PA-TM-RING"/>
    <property type="match status" value="1"/>
</dbReference>
<name>R7QBY7_CHOCR</name>
<gene>
    <name evidence="7" type="ORF">CHC_T00004102001</name>
</gene>
<dbReference type="InterPro" id="IPR013083">
    <property type="entry name" value="Znf_RING/FYVE/PHD"/>
</dbReference>
<keyword evidence="1" id="KW-0479">Metal-binding</keyword>
<reference evidence="8" key="1">
    <citation type="journal article" date="2013" name="Proc. Natl. Acad. Sci. U.S.A.">
        <title>Genome structure and metabolic features in the red seaweed Chondrus crispus shed light on evolution of the Archaeplastida.</title>
        <authorList>
            <person name="Collen J."/>
            <person name="Porcel B."/>
            <person name="Carre W."/>
            <person name="Ball S.G."/>
            <person name="Chaparro C."/>
            <person name="Tonon T."/>
            <person name="Barbeyron T."/>
            <person name="Michel G."/>
            <person name="Noel B."/>
            <person name="Valentin K."/>
            <person name="Elias M."/>
            <person name="Artiguenave F."/>
            <person name="Arun A."/>
            <person name="Aury J.M."/>
            <person name="Barbosa-Neto J.F."/>
            <person name="Bothwell J.H."/>
            <person name="Bouget F.Y."/>
            <person name="Brillet L."/>
            <person name="Cabello-Hurtado F."/>
            <person name="Capella-Gutierrez S."/>
            <person name="Charrier B."/>
            <person name="Cladiere L."/>
            <person name="Cock J.M."/>
            <person name="Coelho S.M."/>
            <person name="Colleoni C."/>
            <person name="Czjzek M."/>
            <person name="Da Silva C."/>
            <person name="Delage L."/>
            <person name="Denoeud F."/>
            <person name="Deschamps P."/>
            <person name="Dittami S.M."/>
            <person name="Gabaldon T."/>
            <person name="Gachon C.M."/>
            <person name="Groisillier A."/>
            <person name="Herve C."/>
            <person name="Jabbari K."/>
            <person name="Katinka M."/>
            <person name="Kloareg B."/>
            <person name="Kowalczyk N."/>
            <person name="Labadie K."/>
            <person name="Leblanc C."/>
            <person name="Lopez P.J."/>
            <person name="McLachlan D.H."/>
            <person name="Meslet-Cladiere L."/>
            <person name="Moustafa A."/>
            <person name="Nehr Z."/>
            <person name="Nyvall Collen P."/>
            <person name="Panaud O."/>
            <person name="Partensky F."/>
            <person name="Poulain J."/>
            <person name="Rensing S.A."/>
            <person name="Rousvoal S."/>
            <person name="Samson G."/>
            <person name="Symeonidi A."/>
            <person name="Weissenbach J."/>
            <person name="Zambounis A."/>
            <person name="Wincker P."/>
            <person name="Boyen C."/>
        </authorList>
    </citation>
    <scope>NUCLEOTIDE SEQUENCE [LARGE SCALE GENOMIC DNA]</scope>
    <source>
        <strain evidence="8">cv. Stackhouse</strain>
    </source>
</reference>
<dbReference type="PhylomeDB" id="R7QBY7"/>
<protein>
    <recommendedName>
        <fullName evidence="6">RING-type domain-containing protein</fullName>
    </recommendedName>
</protein>
<evidence type="ECO:0000259" key="6">
    <source>
        <dbReference type="PROSITE" id="PS50089"/>
    </source>
</evidence>
<dbReference type="PANTHER" id="PTHR45798">
    <property type="entry name" value="RING-H2 FINGER PROTEIN ATL61-RELATED-RELATED"/>
    <property type="match status" value="1"/>
</dbReference>
<feature type="domain" description="RING-type" evidence="6">
    <location>
        <begin position="104"/>
        <end position="147"/>
    </location>
</feature>
<dbReference type="KEGG" id="ccp:CHC_T00004102001"/>
<dbReference type="PROSITE" id="PS50089">
    <property type="entry name" value="ZF_RING_2"/>
    <property type="match status" value="1"/>
</dbReference>
<dbReference type="EMBL" id="HG001735">
    <property type="protein sequence ID" value="CDF35579.1"/>
    <property type="molecule type" value="Genomic_DNA"/>
</dbReference>
<dbReference type="SMART" id="SM00184">
    <property type="entry name" value="RING"/>
    <property type="match status" value="1"/>
</dbReference>
<dbReference type="AlphaFoldDB" id="R7QBY7"/>
<dbReference type="Pfam" id="PF13639">
    <property type="entry name" value="zf-RING_2"/>
    <property type="match status" value="1"/>
</dbReference>
<accession>R7QBY7</accession>
<dbReference type="GO" id="GO:0008270">
    <property type="term" value="F:zinc ion binding"/>
    <property type="evidence" value="ECO:0007669"/>
    <property type="project" value="UniProtKB-KW"/>
</dbReference>
<evidence type="ECO:0000256" key="3">
    <source>
        <dbReference type="ARBA" id="ARBA00022833"/>
    </source>
</evidence>
<dbReference type="InterPro" id="IPR001841">
    <property type="entry name" value="Znf_RING"/>
</dbReference>
<dbReference type="Proteomes" id="UP000012073">
    <property type="component" value="Unassembled WGS sequence"/>
</dbReference>
<dbReference type="SUPFAM" id="SSF57850">
    <property type="entry name" value="RING/U-box"/>
    <property type="match status" value="1"/>
</dbReference>
<dbReference type="InterPro" id="IPR052788">
    <property type="entry name" value="RING-type_E3_ligase_ATL"/>
</dbReference>
<evidence type="ECO:0000256" key="4">
    <source>
        <dbReference type="PROSITE-ProRule" id="PRU00175"/>
    </source>
</evidence>